<dbReference type="PANTHER" id="PTHR42839:SF2">
    <property type="entry name" value="ISOCHORISMATE SYNTHASE ENTC"/>
    <property type="match status" value="1"/>
</dbReference>
<gene>
    <name evidence="2" type="ORF">SAMN06265376_10381</name>
</gene>
<sequence length="373" mass="42483">MTDVSFFEHITQQFDDALPFVAYRKPNSKQLRAFYQEENSIHYNKDFTESGFVFAPFDNTQKSIIIPDTHSIDCNFSTVGVTHNLSEVILPDEDTLEKEKHLELVQKGILKINEGGLKKVVLSRKRTFPDTLTNPITIFKKLLQRYTTAFVYIWYHPSIGLWLGATPETLLEIKNRTLYTMSLAGTQRYTQDDKIIWGAKEKEEQQLVTDTIVTRLQPLTKNLSVGAVENHKAGNLLHLKTPISATLDETEVSLKEVINALHPTPAVCGLPVEKAKAFIIDHENYDRSYYTGFLGELNLKNETHRSTSRRNVENLAYRSVKKGTHLFVNLRCMEQTVKGMQVYIGGGITSASIPEAEWEETRHKLETMGSVLF</sequence>
<organism evidence="2 3">
    <name type="scientific">Dokdonia pacifica</name>
    <dbReference type="NCBI Taxonomy" id="1627892"/>
    <lineage>
        <taxon>Bacteria</taxon>
        <taxon>Pseudomonadati</taxon>
        <taxon>Bacteroidota</taxon>
        <taxon>Flavobacteriia</taxon>
        <taxon>Flavobacteriales</taxon>
        <taxon>Flavobacteriaceae</taxon>
        <taxon>Dokdonia</taxon>
    </lineage>
</organism>
<dbReference type="SUPFAM" id="SSF56322">
    <property type="entry name" value="ADC synthase"/>
    <property type="match status" value="1"/>
</dbReference>
<accession>A0A238ZAB4</accession>
<keyword evidence="3" id="KW-1185">Reference proteome</keyword>
<dbReference type="Pfam" id="PF00425">
    <property type="entry name" value="Chorismate_bind"/>
    <property type="match status" value="1"/>
</dbReference>
<proteinExistence type="predicted"/>
<evidence type="ECO:0000313" key="2">
    <source>
        <dbReference type="EMBL" id="SNR80466.1"/>
    </source>
</evidence>
<dbReference type="InterPro" id="IPR005801">
    <property type="entry name" value="ADC_synthase"/>
</dbReference>
<dbReference type="EMBL" id="FZNY01000003">
    <property type="protein sequence ID" value="SNR80466.1"/>
    <property type="molecule type" value="Genomic_DNA"/>
</dbReference>
<reference evidence="2 3" key="1">
    <citation type="submission" date="2017-06" db="EMBL/GenBank/DDBJ databases">
        <authorList>
            <person name="Kim H.J."/>
            <person name="Triplett B.A."/>
        </authorList>
    </citation>
    <scope>NUCLEOTIDE SEQUENCE [LARGE SCALE GENOMIC DNA]</scope>
    <source>
        <strain evidence="2 3">DSM 25597</strain>
    </source>
</reference>
<protein>
    <submittedName>
        <fullName evidence="2">Isochorismate synthase</fullName>
    </submittedName>
</protein>
<dbReference type="InterPro" id="IPR015890">
    <property type="entry name" value="Chorismate_C"/>
</dbReference>
<evidence type="ECO:0000259" key="1">
    <source>
        <dbReference type="Pfam" id="PF00425"/>
    </source>
</evidence>
<dbReference type="RefSeq" id="WP_089371416.1">
    <property type="nucleotide sequence ID" value="NZ_BMEP01000001.1"/>
</dbReference>
<dbReference type="PANTHER" id="PTHR42839">
    <property type="entry name" value="ISOCHORISMATE SYNTHASE ENTC"/>
    <property type="match status" value="1"/>
</dbReference>
<name>A0A238ZAB4_9FLAO</name>
<evidence type="ECO:0000313" key="3">
    <source>
        <dbReference type="Proteomes" id="UP000198379"/>
    </source>
</evidence>
<dbReference type="AlphaFoldDB" id="A0A238ZAB4"/>
<dbReference type="Proteomes" id="UP000198379">
    <property type="component" value="Unassembled WGS sequence"/>
</dbReference>
<feature type="domain" description="Chorismate-utilising enzyme C-terminal" evidence="1">
    <location>
        <begin position="98"/>
        <end position="364"/>
    </location>
</feature>
<dbReference type="Gene3D" id="3.60.120.10">
    <property type="entry name" value="Anthranilate synthase"/>
    <property type="match status" value="1"/>
</dbReference>
<dbReference type="OrthoDB" id="9806579at2"/>